<evidence type="ECO:0000313" key="4">
    <source>
        <dbReference type="Proteomes" id="UP000007113"/>
    </source>
</evidence>
<dbReference type="STRING" id="682795.AciX8_2059"/>
<proteinExistence type="predicted"/>
<protein>
    <submittedName>
        <fullName evidence="3">Beta-lactamase</fullName>
    </submittedName>
</protein>
<dbReference type="PANTHER" id="PTHR43283:SF7">
    <property type="entry name" value="BETA-LACTAMASE-RELATED DOMAIN-CONTAINING PROTEIN"/>
    <property type="match status" value="1"/>
</dbReference>
<sequence>MALKFNWYKTSRSNLMILRSGDAHPMPLSSSLARNTLRCFVALAAALIPVAGFSQTAGMDPLTGVWGAEARLGVPAQGELFLDEDKGVWHASIAGYQVVAETKGNEIRFTLPDGSAEFRGVVDAAAKVVHGEWIQQGGVILDSQYASPVELRSAAPSVWRGTVVPLEQRVSVYVIFSSKDGKMTATISNPEGNFFRRRVYVVTQEGDRVFLELNGKKVEGRLDEKAGTLSLQLVNWLPPFQFTHRTAKDADGFYPRTPADKEEWRYRKPLPEGDGWTTASMQAEGLEAAPIGELIKQILTADPTSTALKIQSLLIARHGHLVLEEYFYGFSQERVHDMRSAGKTFAPALVGVAREHGATLTPQTPIYPLFAQYSSFANWDIRKQKMTLRDVMTMTAGNACDDNNDDSPGNEDRMQSDAQQRDWYKYSLDLPMLKNPGGEDAIYCSGDLNLVGGAVAAATHCWIPEFFEANLARPLQFGRYYLNLMPDGQAYMGGGAYLRPRDQLKLGQLYLDGGIWNGKRIVSKSWVTESTSVHSRFSPTYSLGQIHQYGYGWHIHDLKSGEKTYRVFAAEGNGGQFVIVVPELDMVVGITGGSYGEFDQWYRWELELVPEFILPAAGSRRNHPHKP</sequence>
<accession>G8NTR5</accession>
<dbReference type="Gene3D" id="3.40.710.10">
    <property type="entry name" value="DD-peptidase/beta-lactamase superfamily"/>
    <property type="match status" value="1"/>
</dbReference>
<dbReference type="SUPFAM" id="SSF56601">
    <property type="entry name" value="beta-lactamase/transpeptidase-like"/>
    <property type="match status" value="1"/>
</dbReference>
<dbReference type="InterPro" id="IPR001466">
    <property type="entry name" value="Beta-lactam-related"/>
</dbReference>
<name>G8NTR5_GRAMM</name>
<evidence type="ECO:0000256" key="1">
    <source>
        <dbReference type="SAM" id="MobiDB-lite"/>
    </source>
</evidence>
<dbReference type="AlphaFoldDB" id="G8NTR5"/>
<dbReference type="EMBL" id="CP003130">
    <property type="protein sequence ID" value="AEU36389.1"/>
    <property type="molecule type" value="Genomic_DNA"/>
</dbReference>
<gene>
    <name evidence="3" type="ordered locus">AciX8_2059</name>
</gene>
<dbReference type="PANTHER" id="PTHR43283">
    <property type="entry name" value="BETA-LACTAMASE-RELATED"/>
    <property type="match status" value="1"/>
</dbReference>
<dbReference type="InterPro" id="IPR012338">
    <property type="entry name" value="Beta-lactam/transpept-like"/>
</dbReference>
<dbReference type="eggNOG" id="COG1680">
    <property type="taxonomic scope" value="Bacteria"/>
</dbReference>
<evidence type="ECO:0000313" key="3">
    <source>
        <dbReference type="EMBL" id="AEU36389.1"/>
    </source>
</evidence>
<keyword evidence="4" id="KW-1185">Reference proteome</keyword>
<evidence type="ECO:0000259" key="2">
    <source>
        <dbReference type="Pfam" id="PF00144"/>
    </source>
</evidence>
<dbReference type="Proteomes" id="UP000007113">
    <property type="component" value="Chromosome"/>
</dbReference>
<dbReference type="KEGG" id="gma:AciX8_2059"/>
<dbReference type="HOGENOM" id="CLU_436009_0_0_0"/>
<feature type="domain" description="Beta-lactamase-related" evidence="2">
    <location>
        <begin position="312"/>
        <end position="590"/>
    </location>
</feature>
<organism evidence="3 4">
    <name type="scientific">Granulicella mallensis (strain ATCC BAA-1857 / DSM 23137 / MP5ACTX8)</name>
    <dbReference type="NCBI Taxonomy" id="682795"/>
    <lineage>
        <taxon>Bacteria</taxon>
        <taxon>Pseudomonadati</taxon>
        <taxon>Acidobacteriota</taxon>
        <taxon>Terriglobia</taxon>
        <taxon>Terriglobales</taxon>
        <taxon>Acidobacteriaceae</taxon>
        <taxon>Granulicella</taxon>
    </lineage>
</organism>
<dbReference type="Pfam" id="PF00144">
    <property type="entry name" value="Beta-lactamase"/>
    <property type="match status" value="1"/>
</dbReference>
<dbReference type="OrthoDB" id="104676at2"/>
<dbReference type="InterPro" id="IPR050789">
    <property type="entry name" value="Diverse_Enzym_Activities"/>
</dbReference>
<reference evidence="3 4" key="1">
    <citation type="submission" date="2011-11" db="EMBL/GenBank/DDBJ databases">
        <title>Complete sequence of Granulicella mallensis MP5ACTX8.</title>
        <authorList>
            <consortium name="US DOE Joint Genome Institute"/>
            <person name="Lucas S."/>
            <person name="Copeland A."/>
            <person name="Lapidus A."/>
            <person name="Cheng J.-F."/>
            <person name="Goodwin L."/>
            <person name="Pitluck S."/>
            <person name="Peters L."/>
            <person name="Lu M."/>
            <person name="Detter J.C."/>
            <person name="Han C."/>
            <person name="Tapia R."/>
            <person name="Land M."/>
            <person name="Hauser L."/>
            <person name="Kyrpides N."/>
            <person name="Ivanova N."/>
            <person name="Mikhailova N."/>
            <person name="Pagani I."/>
            <person name="Rawat S."/>
            <person name="Mannisto M."/>
            <person name="Haggblom M."/>
            <person name="Woyke T."/>
        </authorList>
    </citation>
    <scope>NUCLEOTIDE SEQUENCE [LARGE SCALE GENOMIC DNA]</scope>
    <source>
        <strain evidence="4">ATCC BAA-1857 / DSM 23137 / MP5ACTX8</strain>
    </source>
</reference>
<feature type="region of interest" description="Disordered" evidence="1">
    <location>
        <begin position="399"/>
        <end position="418"/>
    </location>
</feature>